<dbReference type="EMBL" id="CP069032">
    <property type="protein sequence ID" value="QRD00349.1"/>
    <property type="molecule type" value="Genomic_DNA"/>
</dbReference>
<proteinExistence type="predicted"/>
<dbReference type="VEuPathDB" id="FungiDB:JI435_072120"/>
<dbReference type="Proteomes" id="UP000663193">
    <property type="component" value="Chromosome 10"/>
</dbReference>
<gene>
    <name evidence="1" type="ORF">JI435_072120</name>
</gene>
<reference evidence="2" key="1">
    <citation type="journal article" date="2021" name="BMC Genomics">
        <title>Chromosome-level genome assembly and manually-curated proteome of model necrotroph Parastagonospora nodorum Sn15 reveals a genome-wide trove of candidate effector homologs, and redundancy of virulence-related functions within an accessory chromosome.</title>
        <authorList>
            <person name="Bertazzoni S."/>
            <person name="Jones D.A.B."/>
            <person name="Phan H.T."/>
            <person name="Tan K.-C."/>
            <person name="Hane J.K."/>
        </authorList>
    </citation>
    <scope>NUCLEOTIDE SEQUENCE [LARGE SCALE GENOMIC DNA]</scope>
    <source>
        <strain evidence="2">SN15 / ATCC MYA-4574 / FGSC 10173)</strain>
    </source>
</reference>
<name>A0A7U2I3G3_PHANO</name>
<evidence type="ECO:0000313" key="2">
    <source>
        <dbReference type="Proteomes" id="UP000663193"/>
    </source>
</evidence>
<keyword evidence="2" id="KW-1185">Reference proteome</keyword>
<evidence type="ECO:0000313" key="1">
    <source>
        <dbReference type="EMBL" id="QRD00349.1"/>
    </source>
</evidence>
<protein>
    <submittedName>
        <fullName evidence="1">Uncharacterized protein</fullName>
    </submittedName>
</protein>
<sequence>MPDKHTCCKNRSVWFRNTTAGPLFAMQQSTEHDQAGDIAHPPCGIASMGCATGHGNKQASMCDRAQQFGLIRMLIKGGQNVE</sequence>
<accession>A0A7U2I3G3</accession>
<dbReference type="AlphaFoldDB" id="A0A7U2I3G3"/>
<organism evidence="1 2">
    <name type="scientific">Phaeosphaeria nodorum (strain SN15 / ATCC MYA-4574 / FGSC 10173)</name>
    <name type="common">Glume blotch fungus</name>
    <name type="synonym">Parastagonospora nodorum</name>
    <dbReference type="NCBI Taxonomy" id="321614"/>
    <lineage>
        <taxon>Eukaryota</taxon>
        <taxon>Fungi</taxon>
        <taxon>Dikarya</taxon>
        <taxon>Ascomycota</taxon>
        <taxon>Pezizomycotina</taxon>
        <taxon>Dothideomycetes</taxon>
        <taxon>Pleosporomycetidae</taxon>
        <taxon>Pleosporales</taxon>
        <taxon>Pleosporineae</taxon>
        <taxon>Phaeosphaeriaceae</taxon>
        <taxon>Parastagonospora</taxon>
    </lineage>
</organism>